<dbReference type="OrthoDB" id="409725at2759"/>
<comment type="caution">
    <text evidence="2">The sequence shown here is derived from an EMBL/GenBank/DDBJ whole genome shotgun (WGS) entry which is preliminary data.</text>
</comment>
<gene>
    <name evidence="2" type="ORF">IFM89_014339</name>
</gene>
<evidence type="ECO:0000313" key="2">
    <source>
        <dbReference type="EMBL" id="KAF9605226.1"/>
    </source>
</evidence>
<keyword evidence="3" id="KW-1185">Reference proteome</keyword>
<keyword evidence="1" id="KW-1133">Transmembrane helix</keyword>
<dbReference type="Proteomes" id="UP000631114">
    <property type="component" value="Unassembled WGS sequence"/>
</dbReference>
<dbReference type="AlphaFoldDB" id="A0A835HUX6"/>
<dbReference type="EMBL" id="JADFTS010000005">
    <property type="protein sequence ID" value="KAF9605226.1"/>
    <property type="molecule type" value="Genomic_DNA"/>
</dbReference>
<accession>A0A835HUX6</accession>
<feature type="transmembrane region" description="Helical" evidence="1">
    <location>
        <begin position="12"/>
        <end position="29"/>
    </location>
</feature>
<reference evidence="2 3" key="1">
    <citation type="submission" date="2020-10" db="EMBL/GenBank/DDBJ databases">
        <title>The Coptis chinensis genome and diversification of protoberbering-type alkaloids.</title>
        <authorList>
            <person name="Wang B."/>
            <person name="Shu S."/>
            <person name="Song C."/>
            <person name="Liu Y."/>
        </authorList>
    </citation>
    <scope>NUCLEOTIDE SEQUENCE [LARGE SCALE GENOMIC DNA]</scope>
    <source>
        <strain evidence="2">HL-2020</strain>
        <tissue evidence="2">Leaf</tissue>
    </source>
</reference>
<evidence type="ECO:0000256" key="1">
    <source>
        <dbReference type="SAM" id="Phobius"/>
    </source>
</evidence>
<protein>
    <submittedName>
        <fullName evidence="2">Uncharacterized protein</fullName>
    </submittedName>
</protein>
<sequence length="238" mass="27099">MAIFTIDHPLQFAFGVLGNVVSFMVYLAPLDHLYLHVHSICTKEGQNSNSQITSLAESWSLLYDRSSYSPVSKRPKPRCSSGMDLCCIRGKCLCSTLKHCEAGNKHKECGVYAILAIIIPDLKRNFMVFLRFIIEGHLYCCFFFGVLQMILYAIYKDTKKTIDEKKVPEQKFDVDNLSTTDNSEEHIIDVQPECEENIDIAQEDLKDMIEQIGKMNKKCMEYPVMPISYGNIACVEVV</sequence>
<keyword evidence="1" id="KW-0472">Membrane</keyword>
<proteinExistence type="predicted"/>
<organism evidence="2 3">
    <name type="scientific">Coptis chinensis</name>
    <dbReference type="NCBI Taxonomy" id="261450"/>
    <lineage>
        <taxon>Eukaryota</taxon>
        <taxon>Viridiplantae</taxon>
        <taxon>Streptophyta</taxon>
        <taxon>Embryophyta</taxon>
        <taxon>Tracheophyta</taxon>
        <taxon>Spermatophyta</taxon>
        <taxon>Magnoliopsida</taxon>
        <taxon>Ranunculales</taxon>
        <taxon>Ranunculaceae</taxon>
        <taxon>Coptidoideae</taxon>
        <taxon>Coptis</taxon>
    </lineage>
</organism>
<name>A0A835HUX6_9MAGN</name>
<evidence type="ECO:0000313" key="3">
    <source>
        <dbReference type="Proteomes" id="UP000631114"/>
    </source>
</evidence>
<feature type="transmembrane region" description="Helical" evidence="1">
    <location>
        <begin position="136"/>
        <end position="155"/>
    </location>
</feature>
<keyword evidence="1" id="KW-0812">Transmembrane</keyword>